<dbReference type="PANTHER" id="PTHR43567">
    <property type="entry name" value="FLAVOREDOXIN-RELATED-RELATED"/>
    <property type="match status" value="1"/>
</dbReference>
<comment type="similarity">
    <text evidence="3">Belongs to the flavoredoxin family.</text>
</comment>
<gene>
    <name evidence="5" type="ORF">DESUT3_23970</name>
</gene>
<dbReference type="SUPFAM" id="SSF50475">
    <property type="entry name" value="FMN-binding split barrel"/>
    <property type="match status" value="1"/>
</dbReference>
<dbReference type="RefSeq" id="WP_221248759.1">
    <property type="nucleotide sequence ID" value="NZ_AP024355.1"/>
</dbReference>
<evidence type="ECO:0000256" key="3">
    <source>
        <dbReference type="ARBA" id="ARBA00038054"/>
    </source>
</evidence>
<dbReference type="Pfam" id="PF01613">
    <property type="entry name" value="Flavin_Reduct"/>
    <property type="match status" value="1"/>
</dbReference>
<sequence>MNKRQLGPCVTFFPQPTTLVSSVDGAGKANLMTASWASIVSKTPPTMAVALNQGRLTYRNIQETGCFVVNMVPASLAVEADYCGLKSGRDEDKIAAAGLNCVPASKVAAPLVAESPLNVECRVSGEVELGEYRLILGEILEIHAAEQAFDAEGRGAAKSFDPLVYLGGIRQYWSLGEKAAEAYRDGVRLFEKK</sequence>
<evidence type="ECO:0000313" key="6">
    <source>
        <dbReference type="Proteomes" id="UP001319827"/>
    </source>
</evidence>
<dbReference type="EMBL" id="AP024355">
    <property type="protein sequence ID" value="BCR05328.1"/>
    <property type="molecule type" value="Genomic_DNA"/>
</dbReference>
<keyword evidence="2" id="KW-0285">Flavoprotein</keyword>
<comment type="cofactor">
    <cofactor evidence="1">
        <name>FMN</name>
        <dbReference type="ChEBI" id="CHEBI:58210"/>
    </cofactor>
</comment>
<dbReference type="PANTHER" id="PTHR43567:SF1">
    <property type="entry name" value="FLAVOREDOXIN"/>
    <property type="match status" value="1"/>
</dbReference>
<dbReference type="InterPro" id="IPR052174">
    <property type="entry name" value="Flavoredoxin"/>
</dbReference>
<evidence type="ECO:0000256" key="2">
    <source>
        <dbReference type="ARBA" id="ARBA00022630"/>
    </source>
</evidence>
<organism evidence="5 6">
    <name type="scientific">Desulfuromonas versatilis</name>
    <dbReference type="NCBI Taxonomy" id="2802975"/>
    <lineage>
        <taxon>Bacteria</taxon>
        <taxon>Pseudomonadati</taxon>
        <taxon>Thermodesulfobacteriota</taxon>
        <taxon>Desulfuromonadia</taxon>
        <taxon>Desulfuromonadales</taxon>
        <taxon>Desulfuromonadaceae</taxon>
        <taxon>Desulfuromonas</taxon>
    </lineage>
</organism>
<dbReference type="Gene3D" id="2.30.110.10">
    <property type="entry name" value="Electron Transport, Fmn-binding Protein, Chain A"/>
    <property type="match status" value="1"/>
</dbReference>
<dbReference type="SMART" id="SM00903">
    <property type="entry name" value="Flavin_Reduct"/>
    <property type="match status" value="1"/>
</dbReference>
<keyword evidence="6" id="KW-1185">Reference proteome</keyword>
<accession>A0ABM8HTT4</accession>
<feature type="domain" description="Flavin reductase like" evidence="4">
    <location>
        <begin position="10"/>
        <end position="158"/>
    </location>
</feature>
<evidence type="ECO:0000259" key="4">
    <source>
        <dbReference type="SMART" id="SM00903"/>
    </source>
</evidence>
<name>A0ABM8HTT4_9BACT</name>
<reference evidence="5 6" key="1">
    <citation type="journal article" date="2016" name="C (Basel)">
        <title>Selective Growth of and Electricity Production by Marine Exoelectrogenic Bacteria in Self-Aggregated Hydrogel of Microbially Reduced Graphene Oxide.</title>
        <authorList>
            <person name="Yoshida N."/>
            <person name="Goto Y."/>
            <person name="Miyata Y."/>
        </authorList>
    </citation>
    <scope>NUCLEOTIDE SEQUENCE [LARGE SCALE GENOMIC DNA]</scope>
    <source>
        <strain evidence="5 6">NIT-T3</strain>
    </source>
</reference>
<protein>
    <submittedName>
        <fullName evidence="5">Flavin reductase</fullName>
    </submittedName>
</protein>
<proteinExistence type="inferred from homology"/>
<evidence type="ECO:0000313" key="5">
    <source>
        <dbReference type="EMBL" id="BCR05328.1"/>
    </source>
</evidence>
<evidence type="ECO:0000256" key="1">
    <source>
        <dbReference type="ARBA" id="ARBA00001917"/>
    </source>
</evidence>
<dbReference type="InterPro" id="IPR012349">
    <property type="entry name" value="Split_barrel_FMN-bd"/>
</dbReference>
<dbReference type="Proteomes" id="UP001319827">
    <property type="component" value="Chromosome"/>
</dbReference>
<dbReference type="InterPro" id="IPR002563">
    <property type="entry name" value="Flavin_Rdtase-like_dom"/>
</dbReference>
<reference evidence="5 6" key="2">
    <citation type="journal article" date="2021" name="Int. J. Syst. Evol. Microbiol.">
        <title>Isolation and Polyphasic Characterization of Desulfuromonas versatilis sp. Nov., an Electrogenic Bacteria Capable of Versatile Metabolism Isolated from a Graphene Oxide-Reducing Enrichment Culture.</title>
        <authorList>
            <person name="Xie L."/>
            <person name="Yoshida N."/>
            <person name="Ishii S."/>
            <person name="Meng L."/>
        </authorList>
    </citation>
    <scope>NUCLEOTIDE SEQUENCE [LARGE SCALE GENOMIC DNA]</scope>
    <source>
        <strain evidence="5 6">NIT-T3</strain>
    </source>
</reference>